<keyword evidence="4 7" id="KW-1133">Transmembrane helix</keyword>
<dbReference type="PANTHER" id="PTHR30572:SF4">
    <property type="entry name" value="ABC TRANSPORTER PERMEASE YTRF"/>
    <property type="match status" value="1"/>
</dbReference>
<dbReference type="AlphaFoldDB" id="A0A1B7XL24"/>
<evidence type="ECO:0000259" key="9">
    <source>
        <dbReference type="Pfam" id="PF12704"/>
    </source>
</evidence>
<dbReference type="Pfam" id="PF12704">
    <property type="entry name" value="MacB_PCD"/>
    <property type="match status" value="1"/>
</dbReference>
<dbReference type="OrthoDB" id="9770099at2"/>
<keyword evidence="3 7" id="KW-0812">Transmembrane</keyword>
<feature type="domain" description="ABC3 transporter permease C-terminal" evidence="8">
    <location>
        <begin position="288"/>
        <end position="397"/>
    </location>
</feature>
<evidence type="ECO:0000256" key="1">
    <source>
        <dbReference type="ARBA" id="ARBA00004651"/>
    </source>
</evidence>
<sequence length="406" mass="44607">MLNYLRIALRSLAAHKLRSALAMLGVFLGTLALTGVIHVSEALQEQARLETEKLGPNLLVVLAGQPTFRRGGTIRYGGLTTTFKLEDVTALLANIPYVKEATPFVTSTQKISYRRNIVSTQIIAANANFPSVRAANVKIGHFFTKQDVQLRSKVCILGFTIAKQLFKQPTQALNKIVRYGLTNLRVIGVMPERGRDLAGTDQDEQVFIPLTTYMRRMSNQDWVSGVFINLYSDNDEEAAKQSAIAIMRRQHHIQPDEEDDFLVLAAKDVSKLKTQALELVWILGLMSSSISFSVGAMGVLSIMILLVRTRRLEIGVRRAIGARRSAILSQFLLESGLLSGIGGTLGAILSVIIITVIYYIADYPFVYDPILILSASIGSCILGIIAGAYPAWVASNVDVLDVLRNE</sequence>
<dbReference type="Proteomes" id="UP000091979">
    <property type="component" value="Unassembled WGS sequence"/>
</dbReference>
<accession>A0A1B7XL24</accession>
<dbReference type="PANTHER" id="PTHR30572">
    <property type="entry name" value="MEMBRANE COMPONENT OF TRANSPORTER-RELATED"/>
    <property type="match status" value="1"/>
</dbReference>
<dbReference type="InterPro" id="IPR003838">
    <property type="entry name" value="ABC3_permease_C"/>
</dbReference>
<protein>
    <submittedName>
        <fullName evidence="10">ABC transporter permease</fullName>
    </submittedName>
</protein>
<keyword evidence="5 7" id="KW-0472">Membrane</keyword>
<dbReference type="PATRIC" id="fig|1560234.3.peg.1965"/>
<dbReference type="EMBL" id="JXMS01000003">
    <property type="protein sequence ID" value="OBQ56216.1"/>
    <property type="molecule type" value="Genomic_DNA"/>
</dbReference>
<name>A0A1B7XL24_9BACT</name>
<comment type="similarity">
    <text evidence="6">Belongs to the ABC-4 integral membrane protein family.</text>
</comment>
<evidence type="ECO:0000313" key="10">
    <source>
        <dbReference type="EMBL" id="OBQ56216.1"/>
    </source>
</evidence>
<evidence type="ECO:0000256" key="5">
    <source>
        <dbReference type="ARBA" id="ARBA00023136"/>
    </source>
</evidence>
<gene>
    <name evidence="10" type="ORF">SP90_02550</name>
</gene>
<feature type="domain" description="MacB-like periplasmic core" evidence="9">
    <location>
        <begin position="19"/>
        <end position="243"/>
    </location>
</feature>
<feature type="transmembrane region" description="Helical" evidence="7">
    <location>
        <begin position="372"/>
        <end position="394"/>
    </location>
</feature>
<keyword evidence="11" id="KW-1185">Reference proteome</keyword>
<evidence type="ECO:0000256" key="2">
    <source>
        <dbReference type="ARBA" id="ARBA00022475"/>
    </source>
</evidence>
<dbReference type="InterPro" id="IPR025857">
    <property type="entry name" value="MacB_PCD"/>
</dbReference>
<feature type="transmembrane region" description="Helical" evidence="7">
    <location>
        <begin position="327"/>
        <end position="360"/>
    </location>
</feature>
<dbReference type="GO" id="GO:0005886">
    <property type="term" value="C:plasma membrane"/>
    <property type="evidence" value="ECO:0007669"/>
    <property type="project" value="UniProtKB-SubCell"/>
</dbReference>
<feature type="transmembrane region" description="Helical" evidence="7">
    <location>
        <begin position="279"/>
        <end position="306"/>
    </location>
</feature>
<dbReference type="GO" id="GO:0022857">
    <property type="term" value="F:transmembrane transporter activity"/>
    <property type="evidence" value="ECO:0007669"/>
    <property type="project" value="TreeGrafter"/>
</dbReference>
<comment type="subcellular location">
    <subcellularLocation>
        <location evidence="1">Cell membrane</location>
        <topology evidence="1">Multi-pass membrane protein</topology>
    </subcellularLocation>
</comment>
<evidence type="ECO:0000313" key="11">
    <source>
        <dbReference type="Proteomes" id="UP000091979"/>
    </source>
</evidence>
<evidence type="ECO:0000259" key="8">
    <source>
        <dbReference type="Pfam" id="PF02687"/>
    </source>
</evidence>
<dbReference type="InterPro" id="IPR050250">
    <property type="entry name" value="Macrolide_Exporter_MacB"/>
</dbReference>
<evidence type="ECO:0000256" key="4">
    <source>
        <dbReference type="ARBA" id="ARBA00022989"/>
    </source>
</evidence>
<organism evidence="10 11">
    <name type="scientific">Halodesulfovibrio spirochaetisodalis</name>
    <dbReference type="NCBI Taxonomy" id="1560234"/>
    <lineage>
        <taxon>Bacteria</taxon>
        <taxon>Pseudomonadati</taxon>
        <taxon>Thermodesulfobacteriota</taxon>
        <taxon>Desulfovibrionia</taxon>
        <taxon>Desulfovibrionales</taxon>
        <taxon>Desulfovibrionaceae</taxon>
        <taxon>Halodesulfovibrio</taxon>
    </lineage>
</organism>
<proteinExistence type="inferred from homology"/>
<evidence type="ECO:0000256" key="6">
    <source>
        <dbReference type="ARBA" id="ARBA00038076"/>
    </source>
</evidence>
<evidence type="ECO:0000256" key="3">
    <source>
        <dbReference type="ARBA" id="ARBA00022692"/>
    </source>
</evidence>
<dbReference type="Pfam" id="PF02687">
    <property type="entry name" value="FtsX"/>
    <property type="match status" value="1"/>
</dbReference>
<dbReference type="STRING" id="1560234.SP90_02550"/>
<reference evidence="10 11" key="1">
    <citation type="submission" date="2015-01" db="EMBL/GenBank/DDBJ databases">
        <title>Desulfovibrio sp. JC271 draft genome sequence.</title>
        <authorList>
            <person name="Shivani Y."/>
            <person name="Subhash Y."/>
            <person name="Sasikala C."/>
            <person name="Ramana C.V."/>
        </authorList>
    </citation>
    <scope>NUCLEOTIDE SEQUENCE [LARGE SCALE GENOMIC DNA]</scope>
    <source>
        <strain evidence="10 11">JC271</strain>
    </source>
</reference>
<evidence type="ECO:0000256" key="7">
    <source>
        <dbReference type="SAM" id="Phobius"/>
    </source>
</evidence>
<dbReference type="RefSeq" id="WP_066852240.1">
    <property type="nucleotide sequence ID" value="NZ_JXMS01000003.1"/>
</dbReference>
<feature type="transmembrane region" description="Helical" evidence="7">
    <location>
        <begin position="20"/>
        <end position="39"/>
    </location>
</feature>
<keyword evidence="2" id="KW-1003">Cell membrane</keyword>
<comment type="caution">
    <text evidence="10">The sequence shown here is derived from an EMBL/GenBank/DDBJ whole genome shotgun (WGS) entry which is preliminary data.</text>
</comment>